<dbReference type="SUPFAM" id="SSF48498">
    <property type="entry name" value="Tetracyclin repressor-like, C-terminal domain"/>
    <property type="match status" value="1"/>
</dbReference>
<feature type="domain" description="HTH tetR-type" evidence="4">
    <location>
        <begin position="21"/>
        <end position="81"/>
    </location>
</feature>
<dbReference type="GO" id="GO:0003700">
    <property type="term" value="F:DNA-binding transcription factor activity"/>
    <property type="evidence" value="ECO:0007669"/>
    <property type="project" value="TreeGrafter"/>
</dbReference>
<dbReference type="PRINTS" id="PR00455">
    <property type="entry name" value="HTHTETR"/>
</dbReference>
<evidence type="ECO:0000313" key="5">
    <source>
        <dbReference type="EMBL" id="QJY46082.1"/>
    </source>
</evidence>
<dbReference type="PANTHER" id="PTHR30055:SF201">
    <property type="entry name" value="TRANSCRIPTIONAL REGULATORY PROTEIN"/>
    <property type="match status" value="1"/>
</dbReference>
<dbReference type="KEGG" id="pbro:HOP40_09925"/>
<dbReference type="RefSeq" id="WP_172156943.1">
    <property type="nucleotide sequence ID" value="NZ_CP053564.1"/>
</dbReference>
<dbReference type="PROSITE" id="PS01081">
    <property type="entry name" value="HTH_TETR_1"/>
    <property type="match status" value="1"/>
</dbReference>
<proteinExistence type="predicted"/>
<evidence type="ECO:0000256" key="1">
    <source>
        <dbReference type="ARBA" id="ARBA00023125"/>
    </source>
</evidence>
<evidence type="ECO:0000313" key="6">
    <source>
        <dbReference type="Proteomes" id="UP000505377"/>
    </source>
</evidence>
<dbReference type="PANTHER" id="PTHR30055">
    <property type="entry name" value="HTH-TYPE TRANSCRIPTIONAL REGULATOR RUTR"/>
    <property type="match status" value="1"/>
</dbReference>
<organism evidence="5 6">
    <name type="scientific">Pseudonocardia broussonetiae</name>
    <dbReference type="NCBI Taxonomy" id="2736640"/>
    <lineage>
        <taxon>Bacteria</taxon>
        <taxon>Bacillati</taxon>
        <taxon>Actinomycetota</taxon>
        <taxon>Actinomycetes</taxon>
        <taxon>Pseudonocardiales</taxon>
        <taxon>Pseudonocardiaceae</taxon>
        <taxon>Pseudonocardia</taxon>
    </lineage>
</organism>
<evidence type="ECO:0000259" key="4">
    <source>
        <dbReference type="PROSITE" id="PS50977"/>
    </source>
</evidence>
<dbReference type="InterPro" id="IPR041490">
    <property type="entry name" value="KstR2_TetR_C"/>
</dbReference>
<keyword evidence="6" id="KW-1185">Reference proteome</keyword>
<evidence type="ECO:0000256" key="2">
    <source>
        <dbReference type="PROSITE-ProRule" id="PRU00335"/>
    </source>
</evidence>
<dbReference type="PROSITE" id="PS50977">
    <property type="entry name" value="HTH_TETR_2"/>
    <property type="match status" value="1"/>
</dbReference>
<sequence length="249" mass="27511">MAQPKNPERSGRTGAPTHRRGLVENEIYEHATRLFAEKGFASTTLQDIADALGVTRPAVYYYFKTKEEILARLVGEITQAAATDLGEMTGRADVSPTERLKAITRLNVTRIGGQAARFRLLIKSESELPDDIAHAHREARRQVLAAFVRVVREGVERGDFRPIDPRTGALGVIGLCNWVAWWYQEGDDIEALADNLAEMAVSSLRRTDERLPPARGTDGALALLREDIDHLEQLLAAERRGAHGPVDPA</sequence>
<gene>
    <name evidence="5" type="ORF">HOP40_09925</name>
</gene>
<accession>A0A6M6JH92</accession>
<keyword evidence="1 2" id="KW-0238">DNA-binding</keyword>
<dbReference type="Pfam" id="PF17932">
    <property type="entry name" value="TetR_C_24"/>
    <property type="match status" value="1"/>
</dbReference>
<dbReference type="AlphaFoldDB" id="A0A6M6JH92"/>
<protein>
    <submittedName>
        <fullName evidence="5">TetR/AcrR family transcriptional regulator</fullName>
    </submittedName>
</protein>
<dbReference type="InterPro" id="IPR001647">
    <property type="entry name" value="HTH_TetR"/>
</dbReference>
<dbReference type="EMBL" id="CP053564">
    <property type="protein sequence ID" value="QJY46082.1"/>
    <property type="molecule type" value="Genomic_DNA"/>
</dbReference>
<dbReference type="InterPro" id="IPR036271">
    <property type="entry name" value="Tet_transcr_reg_TetR-rel_C_sf"/>
</dbReference>
<dbReference type="InterPro" id="IPR050109">
    <property type="entry name" value="HTH-type_TetR-like_transc_reg"/>
</dbReference>
<dbReference type="Proteomes" id="UP000505377">
    <property type="component" value="Chromosome"/>
</dbReference>
<dbReference type="SUPFAM" id="SSF46689">
    <property type="entry name" value="Homeodomain-like"/>
    <property type="match status" value="1"/>
</dbReference>
<reference evidence="5 6" key="1">
    <citation type="submission" date="2020-05" db="EMBL/GenBank/DDBJ databases">
        <authorList>
            <person name="Mo P."/>
        </authorList>
    </citation>
    <scope>NUCLEOTIDE SEQUENCE [LARGE SCALE GENOMIC DNA]</scope>
    <source>
        <strain evidence="5 6">Gen01</strain>
    </source>
</reference>
<dbReference type="Gene3D" id="1.10.10.60">
    <property type="entry name" value="Homeodomain-like"/>
    <property type="match status" value="1"/>
</dbReference>
<dbReference type="InterPro" id="IPR023772">
    <property type="entry name" value="DNA-bd_HTH_TetR-type_CS"/>
</dbReference>
<dbReference type="GO" id="GO:0000976">
    <property type="term" value="F:transcription cis-regulatory region binding"/>
    <property type="evidence" value="ECO:0007669"/>
    <property type="project" value="TreeGrafter"/>
</dbReference>
<feature type="compositionally biased region" description="Basic and acidic residues" evidence="3">
    <location>
        <begin position="1"/>
        <end position="11"/>
    </location>
</feature>
<feature type="DNA-binding region" description="H-T-H motif" evidence="2">
    <location>
        <begin position="44"/>
        <end position="63"/>
    </location>
</feature>
<evidence type="ECO:0000256" key="3">
    <source>
        <dbReference type="SAM" id="MobiDB-lite"/>
    </source>
</evidence>
<dbReference type="Gene3D" id="1.10.357.10">
    <property type="entry name" value="Tetracycline Repressor, domain 2"/>
    <property type="match status" value="1"/>
</dbReference>
<name>A0A6M6JH92_9PSEU</name>
<feature type="region of interest" description="Disordered" evidence="3">
    <location>
        <begin position="1"/>
        <end position="21"/>
    </location>
</feature>
<dbReference type="InterPro" id="IPR009057">
    <property type="entry name" value="Homeodomain-like_sf"/>
</dbReference>
<dbReference type="Pfam" id="PF00440">
    <property type="entry name" value="TetR_N"/>
    <property type="match status" value="1"/>
</dbReference>